<evidence type="ECO:0000256" key="5">
    <source>
        <dbReference type="ARBA" id="ARBA00022692"/>
    </source>
</evidence>
<keyword evidence="3" id="KW-0813">Transport</keyword>
<evidence type="ECO:0000256" key="3">
    <source>
        <dbReference type="ARBA" id="ARBA00022448"/>
    </source>
</evidence>
<dbReference type="InterPro" id="IPR004761">
    <property type="entry name" value="Spore_GerAB"/>
</dbReference>
<evidence type="ECO:0000256" key="7">
    <source>
        <dbReference type="ARBA" id="ARBA00023136"/>
    </source>
</evidence>
<keyword evidence="7 8" id="KW-0472">Membrane</keyword>
<comment type="subcellular location">
    <subcellularLocation>
        <location evidence="1">Membrane</location>
        <topology evidence="1">Multi-pass membrane protein</topology>
    </subcellularLocation>
</comment>
<evidence type="ECO:0000256" key="6">
    <source>
        <dbReference type="ARBA" id="ARBA00022989"/>
    </source>
</evidence>
<sequence>MSSFSNSKINPFHGYFLCMSAMFTLTQISAVVILIEDAKRDAFISTIFGCMAYFLYAYWIYRIVNNLTPNQSFLNVLEHKMGFWVAWTVRCWIALFLFCELFVVHKNIVTWVKSMIIPFTPIWAISLPLLIVCSYLAVKGIKPIAITFSVLLPVLLILILFMSLFTLKFRQIDILLPLISEGAEPILKGTVTTFRAGMELFFLVLLSPHIQGKFKWKHLTIVLSIVSVVFVNGIVSLLTTFGPYEASKQRFPLFTQWRLVSISSFVEHLDFLSMYQWLSNTTILISMGLFLFGDLLTSKQLHKKIAIVTLTAILFICVELHINDSVFLTFTKIYYYPLSSLSILCWTVLAYLVTRKRGLS</sequence>
<feature type="transmembrane region" description="Helical" evidence="8">
    <location>
        <begin position="42"/>
        <end position="61"/>
    </location>
</feature>
<dbReference type="Pfam" id="PF03845">
    <property type="entry name" value="Spore_permease"/>
    <property type="match status" value="1"/>
</dbReference>
<evidence type="ECO:0000256" key="2">
    <source>
        <dbReference type="ARBA" id="ARBA00007998"/>
    </source>
</evidence>
<dbReference type="RefSeq" id="WP_209855942.1">
    <property type="nucleotide sequence ID" value="NZ_JAGGKV010000008.1"/>
</dbReference>
<feature type="transmembrane region" description="Helical" evidence="8">
    <location>
        <begin position="12"/>
        <end position="35"/>
    </location>
</feature>
<protein>
    <submittedName>
        <fullName evidence="9">Spore germination protein (Amino acid permease)</fullName>
    </submittedName>
</protein>
<feature type="transmembrane region" description="Helical" evidence="8">
    <location>
        <begin position="305"/>
        <end position="322"/>
    </location>
</feature>
<dbReference type="EMBL" id="JAGGKV010000008">
    <property type="protein sequence ID" value="MBP1964198.1"/>
    <property type="molecule type" value="Genomic_DNA"/>
</dbReference>
<evidence type="ECO:0000256" key="1">
    <source>
        <dbReference type="ARBA" id="ARBA00004141"/>
    </source>
</evidence>
<feature type="transmembrane region" description="Helical" evidence="8">
    <location>
        <begin position="81"/>
        <end position="104"/>
    </location>
</feature>
<reference evidence="9 10" key="1">
    <citation type="submission" date="2021-03" db="EMBL/GenBank/DDBJ databases">
        <title>Genomic Encyclopedia of Type Strains, Phase IV (KMG-IV): sequencing the most valuable type-strain genomes for metagenomic binning, comparative biology and taxonomic classification.</title>
        <authorList>
            <person name="Goeker M."/>
        </authorList>
    </citation>
    <scope>NUCLEOTIDE SEQUENCE [LARGE SCALE GENOMIC DNA]</scope>
    <source>
        <strain evidence="9 10">DSM 24950</strain>
    </source>
</reference>
<proteinExistence type="inferred from homology"/>
<name>A0ABS4HZW5_9BACL</name>
<keyword evidence="6 8" id="KW-1133">Transmembrane helix</keyword>
<feature type="transmembrane region" description="Helical" evidence="8">
    <location>
        <begin position="334"/>
        <end position="354"/>
    </location>
</feature>
<accession>A0ABS4HZW5</accession>
<keyword evidence="4" id="KW-0309">Germination</keyword>
<keyword evidence="10" id="KW-1185">Reference proteome</keyword>
<dbReference type="PANTHER" id="PTHR34975">
    <property type="entry name" value="SPORE GERMINATION PROTEIN A2"/>
    <property type="match status" value="1"/>
</dbReference>
<feature type="transmembrane region" description="Helical" evidence="8">
    <location>
        <begin position="219"/>
        <end position="244"/>
    </location>
</feature>
<evidence type="ECO:0000313" key="10">
    <source>
        <dbReference type="Proteomes" id="UP001519344"/>
    </source>
</evidence>
<dbReference type="PANTHER" id="PTHR34975:SF2">
    <property type="entry name" value="SPORE GERMINATION PROTEIN A2"/>
    <property type="match status" value="1"/>
</dbReference>
<dbReference type="Proteomes" id="UP001519344">
    <property type="component" value="Unassembled WGS sequence"/>
</dbReference>
<feature type="transmembrane region" description="Helical" evidence="8">
    <location>
        <begin position="144"/>
        <end position="167"/>
    </location>
</feature>
<feature type="transmembrane region" description="Helical" evidence="8">
    <location>
        <begin position="274"/>
        <end position="293"/>
    </location>
</feature>
<evidence type="ECO:0000313" key="9">
    <source>
        <dbReference type="EMBL" id="MBP1964198.1"/>
    </source>
</evidence>
<feature type="transmembrane region" description="Helical" evidence="8">
    <location>
        <begin position="116"/>
        <end position="138"/>
    </location>
</feature>
<dbReference type="NCBIfam" id="TIGR00912">
    <property type="entry name" value="2A0309"/>
    <property type="match status" value="1"/>
</dbReference>
<gene>
    <name evidence="9" type="ORF">J2Z65_003421</name>
</gene>
<comment type="caution">
    <text evidence="9">The sequence shown here is derived from an EMBL/GenBank/DDBJ whole genome shotgun (WGS) entry which is preliminary data.</text>
</comment>
<evidence type="ECO:0000256" key="4">
    <source>
        <dbReference type="ARBA" id="ARBA00022544"/>
    </source>
</evidence>
<keyword evidence="5 8" id="KW-0812">Transmembrane</keyword>
<organism evidence="9 10">
    <name type="scientific">Paenibacillus aceris</name>
    <dbReference type="NCBI Taxonomy" id="869555"/>
    <lineage>
        <taxon>Bacteria</taxon>
        <taxon>Bacillati</taxon>
        <taxon>Bacillota</taxon>
        <taxon>Bacilli</taxon>
        <taxon>Bacillales</taxon>
        <taxon>Paenibacillaceae</taxon>
        <taxon>Paenibacillus</taxon>
    </lineage>
</organism>
<evidence type="ECO:0000256" key="8">
    <source>
        <dbReference type="SAM" id="Phobius"/>
    </source>
</evidence>
<comment type="similarity">
    <text evidence="2">Belongs to the amino acid-polyamine-organocation (APC) superfamily. Spore germination protein (SGP) (TC 2.A.3.9) family.</text>
</comment>